<evidence type="ECO:0000256" key="2">
    <source>
        <dbReference type="ARBA" id="ARBA00005587"/>
    </source>
</evidence>
<evidence type="ECO:0000313" key="8">
    <source>
        <dbReference type="Proteomes" id="UP001610446"/>
    </source>
</evidence>
<reference evidence="7 8" key="1">
    <citation type="submission" date="2024-07" db="EMBL/GenBank/DDBJ databases">
        <title>Section-level genome sequencing and comparative genomics of Aspergillus sections Usti and Cavernicolus.</title>
        <authorList>
            <consortium name="Lawrence Berkeley National Laboratory"/>
            <person name="Nybo J.L."/>
            <person name="Vesth T.C."/>
            <person name="Theobald S."/>
            <person name="Frisvad J.C."/>
            <person name="Larsen T.O."/>
            <person name="Kjaerboelling I."/>
            <person name="Rothschild-Mancinelli K."/>
            <person name="Lyhne E.K."/>
            <person name="Kogle M.E."/>
            <person name="Barry K."/>
            <person name="Clum A."/>
            <person name="Na H."/>
            <person name="Ledsgaard L."/>
            <person name="Lin J."/>
            <person name="Lipzen A."/>
            <person name="Kuo A."/>
            <person name="Riley R."/>
            <person name="Mondo S."/>
            <person name="Labutti K."/>
            <person name="Haridas S."/>
            <person name="Pangalinan J."/>
            <person name="Salamov A.A."/>
            <person name="Simmons B.A."/>
            <person name="Magnuson J.K."/>
            <person name="Chen J."/>
            <person name="Drula E."/>
            <person name="Henrissat B."/>
            <person name="Wiebenga A."/>
            <person name="Lubbers R.J."/>
            <person name="Gomes A.C."/>
            <person name="Makela M.R."/>
            <person name="Stajich J."/>
            <person name="Grigoriev I.V."/>
            <person name="Mortensen U.H."/>
            <person name="De Vries R.P."/>
            <person name="Baker S.E."/>
            <person name="Andersen M.R."/>
        </authorList>
    </citation>
    <scope>NUCLEOTIDE SEQUENCE [LARGE SCALE GENOMIC DNA]</scope>
    <source>
        <strain evidence="7 8">CBS 123904</strain>
    </source>
</reference>
<gene>
    <name evidence="7" type="ORF">BJY01DRAFT_240733</name>
</gene>
<keyword evidence="5 6" id="KW-0472">Membrane</keyword>
<dbReference type="EMBL" id="JBFXLU010000342">
    <property type="protein sequence ID" value="KAL2829115.1"/>
    <property type="molecule type" value="Genomic_DNA"/>
</dbReference>
<comment type="caution">
    <text evidence="7">The sequence shown here is derived from an EMBL/GenBank/DDBJ whole genome shotgun (WGS) entry which is preliminary data.</text>
</comment>
<name>A0ABR4IMX4_9EURO</name>
<feature type="transmembrane region" description="Helical" evidence="6">
    <location>
        <begin position="67"/>
        <end position="88"/>
    </location>
</feature>
<evidence type="ECO:0000256" key="5">
    <source>
        <dbReference type="ARBA" id="ARBA00023136"/>
    </source>
</evidence>
<dbReference type="PANTHER" id="PTHR31123:SF4">
    <property type="entry name" value="PROTEIN ALCS"/>
    <property type="match status" value="1"/>
</dbReference>
<protein>
    <submittedName>
        <fullName evidence="7">GPR1/FUN34/yaaH family-domain-containing protein</fullName>
    </submittedName>
</protein>
<dbReference type="InterPro" id="IPR051633">
    <property type="entry name" value="AceTr"/>
</dbReference>
<evidence type="ECO:0000313" key="7">
    <source>
        <dbReference type="EMBL" id="KAL2829115.1"/>
    </source>
</evidence>
<keyword evidence="4 6" id="KW-1133">Transmembrane helix</keyword>
<keyword evidence="3 6" id="KW-0812">Transmembrane</keyword>
<dbReference type="InterPro" id="IPR000791">
    <property type="entry name" value="Gpr1/Fun34/SatP-like"/>
</dbReference>
<comment type="subcellular location">
    <subcellularLocation>
        <location evidence="1">Membrane</location>
        <topology evidence="1">Multi-pass membrane protein</topology>
    </subcellularLocation>
</comment>
<feature type="transmembrane region" description="Helical" evidence="6">
    <location>
        <begin position="227"/>
        <end position="248"/>
    </location>
</feature>
<comment type="similarity">
    <text evidence="2">Belongs to the acetate uptake transporter (AceTr) (TC 2.A.96) family.</text>
</comment>
<sequence>MNYTGAESGTSKVYVHHDRYDEEAALKRIRTAGGLSISPELFEKLYLSPKNRVSNNLRSTWGNPTPLALVGFLMCNSPLTMALLGWGGATGSGAAEVGCYWFFGGLIMLICALLELFLGNTFIGTVFGTFSGIWFVQGSTLVPWFNASIAYQPEDPATSSTNPDFANTFAYFFVFLTILAIFYLVVSVRTNIVFFTVFLLLVPCFGCLSGFYFSIGTGTPNLTLQHTAGGLALGINILGWYLLFVQLLTTVDFPLSLPVGDLSHIIRGASERQKEA</sequence>
<organism evidence="7 8">
    <name type="scientific">Aspergillus pseudoustus</name>
    <dbReference type="NCBI Taxonomy" id="1810923"/>
    <lineage>
        <taxon>Eukaryota</taxon>
        <taxon>Fungi</taxon>
        <taxon>Dikarya</taxon>
        <taxon>Ascomycota</taxon>
        <taxon>Pezizomycotina</taxon>
        <taxon>Eurotiomycetes</taxon>
        <taxon>Eurotiomycetidae</taxon>
        <taxon>Eurotiales</taxon>
        <taxon>Aspergillaceae</taxon>
        <taxon>Aspergillus</taxon>
        <taxon>Aspergillus subgen. Nidulantes</taxon>
    </lineage>
</organism>
<evidence type="ECO:0000256" key="4">
    <source>
        <dbReference type="ARBA" id="ARBA00022989"/>
    </source>
</evidence>
<feature type="transmembrane region" description="Helical" evidence="6">
    <location>
        <begin position="100"/>
        <end position="118"/>
    </location>
</feature>
<dbReference type="Proteomes" id="UP001610446">
    <property type="component" value="Unassembled WGS sequence"/>
</dbReference>
<dbReference type="Pfam" id="PF01184">
    <property type="entry name" value="Gpr1_Fun34_YaaH"/>
    <property type="match status" value="1"/>
</dbReference>
<dbReference type="PANTHER" id="PTHR31123">
    <property type="entry name" value="ACCUMULATION OF DYADS PROTEIN 2-RELATED"/>
    <property type="match status" value="1"/>
</dbReference>
<keyword evidence="8" id="KW-1185">Reference proteome</keyword>
<evidence type="ECO:0000256" key="6">
    <source>
        <dbReference type="SAM" id="Phobius"/>
    </source>
</evidence>
<accession>A0ABR4IMX4</accession>
<proteinExistence type="inferred from homology"/>
<evidence type="ECO:0000256" key="1">
    <source>
        <dbReference type="ARBA" id="ARBA00004141"/>
    </source>
</evidence>
<evidence type="ECO:0000256" key="3">
    <source>
        <dbReference type="ARBA" id="ARBA00022692"/>
    </source>
</evidence>
<feature type="transmembrane region" description="Helical" evidence="6">
    <location>
        <begin position="192"/>
        <end position="215"/>
    </location>
</feature>
<feature type="transmembrane region" description="Helical" evidence="6">
    <location>
        <begin position="125"/>
        <end position="145"/>
    </location>
</feature>
<feature type="transmembrane region" description="Helical" evidence="6">
    <location>
        <begin position="165"/>
        <end position="185"/>
    </location>
</feature>